<evidence type="ECO:0000259" key="1">
    <source>
        <dbReference type="Pfam" id="PF00534"/>
    </source>
</evidence>
<evidence type="ECO:0000313" key="3">
    <source>
        <dbReference type="Proteomes" id="UP000236311"/>
    </source>
</evidence>
<gene>
    <name evidence="2" type="ORF">AMURIS_02902</name>
</gene>
<name>A0A2K4ZI72_9FIRM</name>
<dbReference type="PANTHER" id="PTHR45947:SF3">
    <property type="entry name" value="SULFOQUINOVOSYL TRANSFERASE SQD2"/>
    <property type="match status" value="1"/>
</dbReference>
<dbReference type="PANTHER" id="PTHR45947">
    <property type="entry name" value="SULFOQUINOVOSYL TRANSFERASE SQD2"/>
    <property type="match status" value="1"/>
</dbReference>
<keyword evidence="2" id="KW-0808">Transferase</keyword>
<dbReference type="Proteomes" id="UP000236311">
    <property type="component" value="Unassembled WGS sequence"/>
</dbReference>
<evidence type="ECO:0000313" key="2">
    <source>
        <dbReference type="EMBL" id="SOY30179.1"/>
    </source>
</evidence>
<dbReference type="Pfam" id="PF00534">
    <property type="entry name" value="Glycos_transf_1"/>
    <property type="match status" value="1"/>
</dbReference>
<feature type="domain" description="Glycosyl transferase family 1" evidence="1">
    <location>
        <begin position="184"/>
        <end position="343"/>
    </location>
</feature>
<protein>
    <submittedName>
        <fullName evidence="2">UDP-D-galactose:(Glucosyl)lipopolysaccharide-1, 6-D-galactosyltransferase</fullName>
    </submittedName>
</protein>
<dbReference type="InterPro" id="IPR050194">
    <property type="entry name" value="Glycosyltransferase_grp1"/>
</dbReference>
<sequence length="410" mass="47062">MKTCYKLAFVSNYINHHQIPFCNAMNRLTGGNFTFIQTEPMEEQRVRMGWNQEDRPSYVKCFYEEEAACRRLILDCDMVVFGGTDEESYIVPRLKERKPVIRYSERLYKTGQWKAISPRGLKKKYHDHTRYRKEQVYLLCAGAYVASDFGIVRAYPGKKYCWGYFPETKHYDVDRLLAEKGYGKEKVPCLLWAARMIDWKHPELALKTAKYLKDKKLSFHMNIIGDGELYSQMEEMLERDELEDCVSLLGYKAPADVRRYMEEADIFLFTSDRQEGWGAVANEAMNSACALVADHLIGAVPFLVVNGENGFIYRDGDAKQLFALAEKLVKDRALCRSAGRKAYATIAEVWNAENAAERLMELIRGILNPEEEMAGDKAASKAVTGNLEGQLPYTPCMPAPVLGERYRRKS</sequence>
<keyword evidence="2" id="KW-0328">Glycosyltransferase</keyword>
<dbReference type="RefSeq" id="WP_172455134.1">
    <property type="nucleotide sequence ID" value="NZ_JANJZD010000013.1"/>
</dbReference>
<dbReference type="EMBL" id="OFSM01000014">
    <property type="protein sequence ID" value="SOY30179.1"/>
    <property type="molecule type" value="Genomic_DNA"/>
</dbReference>
<reference evidence="2 3" key="1">
    <citation type="submission" date="2018-01" db="EMBL/GenBank/DDBJ databases">
        <authorList>
            <person name="Gaut B.S."/>
            <person name="Morton B.R."/>
            <person name="Clegg M.T."/>
            <person name="Duvall M.R."/>
        </authorList>
    </citation>
    <scope>NUCLEOTIDE SEQUENCE [LARGE SCALE GENOMIC DNA]</scope>
    <source>
        <strain evidence="2">GP69</strain>
    </source>
</reference>
<accession>A0A2K4ZI72</accession>
<keyword evidence="3" id="KW-1185">Reference proteome</keyword>
<dbReference type="Gene3D" id="3.40.50.2000">
    <property type="entry name" value="Glycogen Phosphorylase B"/>
    <property type="match status" value="2"/>
</dbReference>
<proteinExistence type="predicted"/>
<dbReference type="InterPro" id="IPR001296">
    <property type="entry name" value="Glyco_trans_1"/>
</dbReference>
<dbReference type="AlphaFoldDB" id="A0A2K4ZI72"/>
<organism evidence="2 3">
    <name type="scientific">Acetatifactor muris</name>
    <dbReference type="NCBI Taxonomy" id="879566"/>
    <lineage>
        <taxon>Bacteria</taxon>
        <taxon>Bacillati</taxon>
        <taxon>Bacillota</taxon>
        <taxon>Clostridia</taxon>
        <taxon>Lachnospirales</taxon>
        <taxon>Lachnospiraceae</taxon>
        <taxon>Acetatifactor</taxon>
    </lineage>
</organism>
<dbReference type="GO" id="GO:0016757">
    <property type="term" value="F:glycosyltransferase activity"/>
    <property type="evidence" value="ECO:0007669"/>
    <property type="project" value="UniProtKB-KW"/>
</dbReference>
<dbReference type="SUPFAM" id="SSF53756">
    <property type="entry name" value="UDP-Glycosyltransferase/glycogen phosphorylase"/>
    <property type="match status" value="1"/>
</dbReference>
<dbReference type="CDD" id="cd03801">
    <property type="entry name" value="GT4_PimA-like"/>
    <property type="match status" value="1"/>
</dbReference>